<dbReference type="InterPro" id="IPR005715">
    <property type="entry name" value="Glu_5kinase/COase_Synthase"/>
</dbReference>
<dbReference type="Gene3D" id="3.40.1160.10">
    <property type="entry name" value="Acetylglutamate kinase-like"/>
    <property type="match status" value="2"/>
</dbReference>
<dbReference type="PANTHER" id="PTHR43654:SF1">
    <property type="entry name" value="ISOPENTENYL PHOSPHATE KINASE"/>
    <property type="match status" value="1"/>
</dbReference>
<dbReference type="FunFam" id="3.40.1160.10:FF:000006">
    <property type="entry name" value="Glutamate 5-kinase"/>
    <property type="match status" value="1"/>
</dbReference>
<keyword evidence="7 8" id="KW-0067">ATP-binding</keyword>
<sequence length="392" mass="42551">MKLIVILANKSATFHIILFLFTQPTKIQLMSKTIVIKFGTSTLTHGGKSLSRPYMLELVKQIAQLHQHHRVIVVTSGAAAAGRDYLGHPELPKTLAYKQMLAAVGQSQLIRTWENLFDIYGIHIGQILLTRADIDDRERFLNARDTLNALLEQKIIPVINENDTVATEEFKVGDNDNLSALVAILAHADQLYLLTDQEGLFSADPRKDPNASLLSVVERITPEIRQIAGGSSTGLGTGGMSTKITAADIATRSGVETIIASGSRENVLVDLANDVAIGSKFLVQSDCLEGRKQWLFAAPQVGALTVDKGAEAALLQHKSLLPVGVSDIKGVFSRGEVVKIFNQEGKALALGLARYSSEALERIKGKKSAEIESLLGYEFGSVAVHIDEMVIY</sequence>
<dbReference type="GO" id="GO:0055129">
    <property type="term" value="P:L-proline biosynthetic process"/>
    <property type="evidence" value="ECO:0007669"/>
    <property type="project" value="UniProtKB-UniRule"/>
</dbReference>
<dbReference type="AlphaFoldDB" id="E8KGF4"/>
<evidence type="ECO:0000256" key="6">
    <source>
        <dbReference type="ARBA" id="ARBA00022777"/>
    </source>
</evidence>
<comment type="pathway">
    <text evidence="8">Amino-acid biosynthesis; L-proline biosynthesis; L-glutamate 5-semialdehyde from L-glutamate: step 1/2.</text>
</comment>
<dbReference type="InterPro" id="IPR015947">
    <property type="entry name" value="PUA-like_sf"/>
</dbReference>
<dbReference type="Proteomes" id="UP000005467">
    <property type="component" value="Unassembled WGS sequence"/>
</dbReference>
<evidence type="ECO:0000256" key="3">
    <source>
        <dbReference type="ARBA" id="ARBA00022650"/>
    </source>
</evidence>
<feature type="binding site" evidence="8">
    <location>
        <position position="163"/>
    </location>
    <ligand>
        <name>substrate</name>
    </ligand>
</feature>
<dbReference type="Pfam" id="PF01472">
    <property type="entry name" value="PUA"/>
    <property type="match status" value="1"/>
</dbReference>
<dbReference type="Pfam" id="PF00696">
    <property type="entry name" value="AA_kinase"/>
    <property type="match status" value="1"/>
</dbReference>
<accession>E8KGF4</accession>
<keyword evidence="11" id="KW-1185">Reference proteome</keyword>
<dbReference type="GO" id="GO:0004349">
    <property type="term" value="F:glutamate 5-kinase activity"/>
    <property type="evidence" value="ECO:0007669"/>
    <property type="project" value="UniProtKB-UniRule"/>
</dbReference>
<dbReference type="InterPro" id="IPR001048">
    <property type="entry name" value="Asp/Glu/Uridylate_kinase"/>
</dbReference>
<dbReference type="PRINTS" id="PR00474">
    <property type="entry name" value="GLU5KINASE"/>
</dbReference>
<evidence type="ECO:0000256" key="4">
    <source>
        <dbReference type="ARBA" id="ARBA00022679"/>
    </source>
</evidence>
<dbReference type="PROSITE" id="PS00902">
    <property type="entry name" value="GLUTAMATE_5_KINASE"/>
    <property type="match status" value="1"/>
</dbReference>
<keyword evidence="1 8" id="KW-0963">Cytoplasm</keyword>
<keyword evidence="4 8" id="KW-0808">Transferase</keyword>
<dbReference type="CDD" id="cd21157">
    <property type="entry name" value="PUA_G5K"/>
    <property type="match status" value="1"/>
</dbReference>
<reference evidence="10 11" key="1">
    <citation type="submission" date="2011-01" db="EMBL/GenBank/DDBJ databases">
        <authorList>
            <person name="Muzny D."/>
            <person name="Qin X."/>
            <person name="Deng J."/>
            <person name="Jiang H."/>
            <person name="Liu Y."/>
            <person name="Qu J."/>
            <person name="Song X.-Z."/>
            <person name="Zhang L."/>
            <person name="Thornton R."/>
            <person name="Coyle M."/>
            <person name="Francisco L."/>
            <person name="Jackson L."/>
            <person name="Javaid M."/>
            <person name="Korchina V."/>
            <person name="Kovar C."/>
            <person name="Mata R."/>
            <person name="Mathew T."/>
            <person name="Ngo R."/>
            <person name="Nguyen L."/>
            <person name="Nguyen N."/>
            <person name="Okwuonu G."/>
            <person name="Ongeri F."/>
            <person name="Pham C."/>
            <person name="Simmons D."/>
            <person name="Wilczek-Boney K."/>
            <person name="Hale W."/>
            <person name="Jakkamsetti A."/>
            <person name="Pham P."/>
            <person name="Ruth R."/>
            <person name="San Lucas F."/>
            <person name="Warren J."/>
            <person name="Zhang J."/>
            <person name="Zhao Z."/>
            <person name="Zhou C."/>
            <person name="Zhu D."/>
            <person name="Lee S."/>
            <person name="Bess C."/>
            <person name="Blankenburg K."/>
            <person name="Forbes L."/>
            <person name="Fu Q."/>
            <person name="Gubbala S."/>
            <person name="Hirani K."/>
            <person name="Jayaseelan J.C."/>
            <person name="Lara F."/>
            <person name="Munidasa M."/>
            <person name="Palculict T."/>
            <person name="Patil S."/>
            <person name="Pu L.-L."/>
            <person name="Saada N."/>
            <person name="Tang L."/>
            <person name="Weissenberger G."/>
            <person name="Zhu Y."/>
            <person name="Hemphill L."/>
            <person name="Shang Y."/>
            <person name="Youmans B."/>
            <person name="Ayvaz T."/>
            <person name="Ross M."/>
            <person name="Santibanez J."/>
            <person name="Aqrawi P."/>
            <person name="Gross S."/>
            <person name="Joshi V."/>
            <person name="Fowler G."/>
            <person name="Nazareth L."/>
            <person name="Reid J."/>
            <person name="Worley K."/>
            <person name="Petrosino J."/>
            <person name="Highlander S."/>
            <person name="Gibbs R."/>
        </authorList>
    </citation>
    <scope>NUCLEOTIDE SEQUENCE [LARGE SCALE GENOMIC DNA]</scope>
    <source>
        <strain evidence="10 11">ATCC 25976</strain>
    </source>
</reference>
<dbReference type="SUPFAM" id="SSF53633">
    <property type="entry name" value="Carbamate kinase-like"/>
    <property type="match status" value="1"/>
</dbReference>
<proteinExistence type="inferred from homology"/>
<dbReference type="EC" id="2.7.2.11" evidence="8"/>
<feature type="binding site" evidence="8">
    <location>
        <begin position="195"/>
        <end position="196"/>
    </location>
    <ligand>
        <name>ATP</name>
        <dbReference type="ChEBI" id="CHEBI:30616"/>
    </ligand>
</feature>
<keyword evidence="3 8" id="KW-0641">Proline biosynthesis</keyword>
<dbReference type="EMBL" id="AEVG01000059">
    <property type="protein sequence ID" value="EFX92086.1"/>
    <property type="molecule type" value="Genomic_DNA"/>
</dbReference>
<organism evidence="10 11">
    <name type="scientific">Actinobacillus ureae ATCC 25976</name>
    <dbReference type="NCBI Taxonomy" id="887324"/>
    <lineage>
        <taxon>Bacteria</taxon>
        <taxon>Pseudomonadati</taxon>
        <taxon>Pseudomonadota</taxon>
        <taxon>Gammaproteobacteria</taxon>
        <taxon>Pasteurellales</taxon>
        <taxon>Pasteurellaceae</taxon>
        <taxon>Actinobacillus</taxon>
    </lineage>
</organism>
<feature type="domain" description="PUA" evidence="9">
    <location>
        <begin position="302"/>
        <end position="384"/>
    </location>
</feature>
<dbReference type="InterPro" id="IPR001057">
    <property type="entry name" value="Glu/AcGlu_kinase"/>
</dbReference>
<dbReference type="CDD" id="cd04242">
    <property type="entry name" value="AAK_G5K_ProB"/>
    <property type="match status" value="1"/>
</dbReference>
<evidence type="ECO:0000313" key="11">
    <source>
        <dbReference type="Proteomes" id="UP000005467"/>
    </source>
</evidence>
<evidence type="ECO:0000259" key="9">
    <source>
        <dbReference type="SMART" id="SM00359"/>
    </source>
</evidence>
<feature type="binding site" evidence="8">
    <location>
        <position position="76"/>
    </location>
    <ligand>
        <name>substrate</name>
    </ligand>
</feature>
<comment type="caution">
    <text evidence="10">The sequence shown here is derived from an EMBL/GenBank/DDBJ whole genome shotgun (WGS) entry which is preliminary data.</text>
</comment>
<protein>
    <recommendedName>
        <fullName evidence="8">Glutamate 5-kinase</fullName>
        <ecNumber evidence="8">2.7.2.11</ecNumber>
    </recommendedName>
    <alternativeName>
        <fullName evidence="8">Gamma-glutamyl kinase</fullName>
        <shortName evidence="8">GK</shortName>
    </alternativeName>
</protein>
<dbReference type="PROSITE" id="PS50890">
    <property type="entry name" value="PUA"/>
    <property type="match status" value="1"/>
</dbReference>
<dbReference type="HAMAP" id="MF_00456">
    <property type="entry name" value="ProB"/>
    <property type="match status" value="1"/>
</dbReference>
<dbReference type="InterPro" id="IPR041739">
    <property type="entry name" value="G5K_ProB"/>
</dbReference>
<name>E8KGF4_9PAST</name>
<feature type="binding site" evidence="8">
    <location>
        <position position="37"/>
    </location>
    <ligand>
        <name>ATP</name>
        <dbReference type="ChEBI" id="CHEBI:30616"/>
    </ligand>
</feature>
<comment type="similarity">
    <text evidence="8">Belongs to the glutamate 5-kinase family.</text>
</comment>
<comment type="subcellular location">
    <subcellularLocation>
        <location evidence="8">Cytoplasm</location>
    </subcellularLocation>
</comment>
<dbReference type="NCBIfam" id="TIGR01027">
    <property type="entry name" value="proB"/>
    <property type="match status" value="1"/>
</dbReference>
<evidence type="ECO:0000256" key="2">
    <source>
        <dbReference type="ARBA" id="ARBA00022605"/>
    </source>
</evidence>
<dbReference type="GO" id="GO:0003723">
    <property type="term" value="F:RNA binding"/>
    <property type="evidence" value="ECO:0007669"/>
    <property type="project" value="InterPro"/>
</dbReference>
<gene>
    <name evidence="8 10" type="primary">proB</name>
    <name evidence="10" type="ORF">HMPREF0027_0921</name>
</gene>
<keyword evidence="2 8" id="KW-0028">Amino-acid biosynthesis</keyword>
<dbReference type="PANTHER" id="PTHR43654">
    <property type="entry name" value="GLUTAMATE 5-KINASE"/>
    <property type="match status" value="1"/>
</dbReference>
<evidence type="ECO:0000313" key="10">
    <source>
        <dbReference type="EMBL" id="EFX92086.1"/>
    </source>
</evidence>
<keyword evidence="6 8" id="KW-0418">Kinase</keyword>
<dbReference type="InterPro" id="IPR036393">
    <property type="entry name" value="AceGlu_kinase-like_sf"/>
</dbReference>
<dbReference type="GO" id="GO:0005524">
    <property type="term" value="F:ATP binding"/>
    <property type="evidence" value="ECO:0007669"/>
    <property type="project" value="UniProtKB-KW"/>
</dbReference>
<evidence type="ECO:0000256" key="8">
    <source>
        <dbReference type="HAMAP-Rule" id="MF_00456"/>
    </source>
</evidence>
<dbReference type="PIRSF" id="PIRSF000729">
    <property type="entry name" value="GK"/>
    <property type="match status" value="1"/>
</dbReference>
<feature type="binding site" evidence="8">
    <location>
        <position position="175"/>
    </location>
    <ligand>
        <name>substrate</name>
    </ligand>
</feature>
<evidence type="ECO:0000256" key="7">
    <source>
        <dbReference type="ARBA" id="ARBA00022840"/>
    </source>
</evidence>
<dbReference type="GO" id="GO:0005829">
    <property type="term" value="C:cytosol"/>
    <property type="evidence" value="ECO:0007669"/>
    <property type="project" value="TreeGrafter"/>
</dbReference>
<dbReference type="UniPathway" id="UPA00098">
    <property type="reaction ID" value="UER00359"/>
</dbReference>
<dbReference type="HOGENOM" id="CLU_025400_2_0_6"/>
<dbReference type="Gene3D" id="2.30.130.10">
    <property type="entry name" value="PUA domain"/>
    <property type="match status" value="1"/>
</dbReference>
<feature type="binding site" evidence="8">
    <location>
        <begin position="237"/>
        <end position="243"/>
    </location>
    <ligand>
        <name>ATP</name>
        <dbReference type="ChEBI" id="CHEBI:30616"/>
    </ligand>
</feature>
<dbReference type="InterPro" id="IPR019797">
    <property type="entry name" value="Glutamate_5-kinase_CS"/>
</dbReference>
<comment type="catalytic activity">
    <reaction evidence="8">
        <text>L-glutamate + ATP = L-glutamyl 5-phosphate + ADP</text>
        <dbReference type="Rhea" id="RHEA:14877"/>
        <dbReference type="ChEBI" id="CHEBI:29985"/>
        <dbReference type="ChEBI" id="CHEBI:30616"/>
        <dbReference type="ChEBI" id="CHEBI:58274"/>
        <dbReference type="ChEBI" id="CHEBI:456216"/>
        <dbReference type="EC" id="2.7.2.11"/>
    </reaction>
</comment>
<comment type="function">
    <text evidence="8">Catalyzes the transfer of a phosphate group to glutamate to form L-glutamate 5-phosphate.</text>
</comment>
<keyword evidence="5 8" id="KW-0547">Nucleotide-binding</keyword>
<dbReference type="SUPFAM" id="SSF88697">
    <property type="entry name" value="PUA domain-like"/>
    <property type="match status" value="1"/>
</dbReference>
<evidence type="ECO:0000256" key="5">
    <source>
        <dbReference type="ARBA" id="ARBA00022741"/>
    </source>
</evidence>
<dbReference type="InterPro" id="IPR036974">
    <property type="entry name" value="PUA_sf"/>
</dbReference>
<evidence type="ECO:0000256" key="1">
    <source>
        <dbReference type="ARBA" id="ARBA00022490"/>
    </source>
</evidence>
<dbReference type="InterPro" id="IPR002478">
    <property type="entry name" value="PUA"/>
</dbReference>
<dbReference type="InterPro" id="IPR011529">
    <property type="entry name" value="Glu_5kinase"/>
</dbReference>
<dbReference type="SMART" id="SM00359">
    <property type="entry name" value="PUA"/>
    <property type="match status" value="1"/>
</dbReference>